<protein>
    <recommendedName>
        <fullName evidence="11">IclR family transcriptional regulator</fullName>
    </recommendedName>
</protein>
<dbReference type="Pfam" id="PF01614">
    <property type="entry name" value="IclR_C"/>
    <property type="match status" value="1"/>
</dbReference>
<dbReference type="Proteomes" id="UP000597989">
    <property type="component" value="Unassembled WGS sequence"/>
</dbReference>
<comment type="caution">
    <text evidence="8">The sequence shown here is derived from an EMBL/GenBank/DDBJ whole genome shotgun (WGS) entry which is preliminary data.</text>
</comment>
<name>A0A917K011_9PSEU</name>
<dbReference type="GO" id="GO:0003677">
    <property type="term" value="F:DNA binding"/>
    <property type="evidence" value="ECO:0007669"/>
    <property type="project" value="UniProtKB-KW"/>
</dbReference>
<dbReference type="InterPro" id="IPR050707">
    <property type="entry name" value="HTH_MetabolicPath_Reg"/>
</dbReference>
<dbReference type="InterPro" id="IPR029016">
    <property type="entry name" value="GAF-like_dom_sf"/>
</dbReference>
<dbReference type="PROSITE" id="PS51077">
    <property type="entry name" value="HTH_ICLR"/>
    <property type="match status" value="1"/>
</dbReference>
<dbReference type="PROSITE" id="PS51078">
    <property type="entry name" value="ICLR_ED"/>
    <property type="match status" value="1"/>
</dbReference>
<keyword evidence="3" id="KW-0804">Transcription</keyword>
<dbReference type="InterPro" id="IPR014757">
    <property type="entry name" value="Tscrpt_reg_IclR_C"/>
</dbReference>
<evidence type="ECO:0000259" key="5">
    <source>
        <dbReference type="PROSITE" id="PS51077"/>
    </source>
</evidence>
<evidence type="ECO:0000256" key="2">
    <source>
        <dbReference type="ARBA" id="ARBA00023125"/>
    </source>
</evidence>
<dbReference type="EMBL" id="BAAAHC010000009">
    <property type="protein sequence ID" value="GAA0521707.1"/>
    <property type="molecule type" value="Genomic_DNA"/>
</dbReference>
<dbReference type="PANTHER" id="PTHR30136:SF35">
    <property type="entry name" value="HTH-TYPE TRANSCRIPTIONAL REGULATOR RV1719"/>
    <property type="match status" value="1"/>
</dbReference>
<dbReference type="SUPFAM" id="SSF46785">
    <property type="entry name" value="Winged helix' DNA-binding domain"/>
    <property type="match status" value="1"/>
</dbReference>
<gene>
    <name evidence="7" type="ORF">GCM10009545_24760</name>
    <name evidence="8" type="ORF">GCM10011581_35190</name>
</gene>
<evidence type="ECO:0000313" key="7">
    <source>
        <dbReference type="EMBL" id="GAA0521707.1"/>
    </source>
</evidence>
<dbReference type="RefSeq" id="WP_188989034.1">
    <property type="nucleotide sequence ID" value="NZ_BAAAHC010000009.1"/>
</dbReference>
<evidence type="ECO:0000313" key="8">
    <source>
        <dbReference type="EMBL" id="GGI94982.1"/>
    </source>
</evidence>
<reference evidence="7 10" key="2">
    <citation type="journal article" date="2019" name="Int. J. Syst. Evol. Microbiol.">
        <title>The Global Catalogue of Microorganisms (GCM) 10K type strain sequencing project: providing services to taxonomists for standard genome sequencing and annotation.</title>
        <authorList>
            <consortium name="The Broad Institute Genomics Platform"/>
            <consortium name="The Broad Institute Genome Sequencing Center for Infectious Disease"/>
            <person name="Wu L."/>
            <person name="Ma J."/>
        </authorList>
    </citation>
    <scope>NUCLEOTIDE SEQUENCE [LARGE SCALE GENOMIC DNA]</scope>
    <source>
        <strain evidence="7 10">JCM 10664</strain>
    </source>
</reference>
<dbReference type="Gene3D" id="1.10.10.10">
    <property type="entry name" value="Winged helix-like DNA-binding domain superfamily/Winged helix DNA-binding domain"/>
    <property type="match status" value="1"/>
</dbReference>
<keyword evidence="10" id="KW-1185">Reference proteome</keyword>
<feature type="domain" description="HTH iclR-type" evidence="5">
    <location>
        <begin position="8"/>
        <end position="69"/>
    </location>
</feature>
<dbReference type="InterPro" id="IPR036390">
    <property type="entry name" value="WH_DNA-bd_sf"/>
</dbReference>
<dbReference type="GO" id="GO:0003700">
    <property type="term" value="F:DNA-binding transcription factor activity"/>
    <property type="evidence" value="ECO:0007669"/>
    <property type="project" value="TreeGrafter"/>
</dbReference>
<feature type="region of interest" description="Disordered" evidence="4">
    <location>
        <begin position="253"/>
        <end position="274"/>
    </location>
</feature>
<evidence type="ECO:0000256" key="4">
    <source>
        <dbReference type="SAM" id="MobiDB-lite"/>
    </source>
</evidence>
<dbReference type="EMBL" id="BMMT01000012">
    <property type="protein sequence ID" value="GGI94982.1"/>
    <property type="molecule type" value="Genomic_DNA"/>
</dbReference>
<dbReference type="Gene3D" id="3.30.450.40">
    <property type="match status" value="1"/>
</dbReference>
<dbReference type="SMART" id="SM00346">
    <property type="entry name" value="HTH_ICLR"/>
    <property type="match status" value="1"/>
</dbReference>
<dbReference type="PANTHER" id="PTHR30136">
    <property type="entry name" value="HELIX-TURN-HELIX TRANSCRIPTIONAL REGULATOR, ICLR FAMILY"/>
    <property type="match status" value="1"/>
</dbReference>
<evidence type="ECO:0000256" key="1">
    <source>
        <dbReference type="ARBA" id="ARBA00023015"/>
    </source>
</evidence>
<dbReference type="InterPro" id="IPR005471">
    <property type="entry name" value="Tscrpt_reg_IclR_N"/>
</dbReference>
<keyword evidence="2" id="KW-0238">DNA-binding</keyword>
<sequence>MGSSTGGVRVIEKAGALMEALAYRGPQTVVQLAEETGEPRTTIYRLLATLQGMGWVEETGKRGRYALGLTLMQLGRAAVEAGIEHRLAAPVLRTLRNETGLTVYLHVLRGLRAVCVERIDGRELLSFGLQFGGSLPLHAGAGARVLLAFGGEALYQRWRAHVLERGGEAEVFTQRTPRRLADIEALVRRVRSTGFAVSSEDNTIGIAAIGAPIWASDGRCLAAVSIAGSPEEILNKDRQPGLVEAVRRAAQQIGELSTPRAARSRSPEPARTGA</sequence>
<evidence type="ECO:0008006" key="11">
    <source>
        <dbReference type="Google" id="ProtNLM"/>
    </source>
</evidence>
<organism evidence="8 9">
    <name type="scientific">Saccharopolyspora thermophila</name>
    <dbReference type="NCBI Taxonomy" id="89367"/>
    <lineage>
        <taxon>Bacteria</taxon>
        <taxon>Bacillati</taxon>
        <taxon>Actinomycetota</taxon>
        <taxon>Actinomycetes</taxon>
        <taxon>Pseudonocardiales</taxon>
        <taxon>Pseudonocardiaceae</taxon>
        <taxon>Saccharopolyspora</taxon>
    </lineage>
</organism>
<keyword evidence="1" id="KW-0805">Transcription regulation</keyword>
<reference evidence="7" key="4">
    <citation type="submission" date="2023-12" db="EMBL/GenBank/DDBJ databases">
        <authorList>
            <person name="Sun Q."/>
            <person name="Inoue M."/>
        </authorList>
    </citation>
    <scope>NUCLEOTIDE SEQUENCE</scope>
    <source>
        <strain evidence="7">JCM 10664</strain>
    </source>
</reference>
<accession>A0A917K011</accession>
<evidence type="ECO:0000259" key="6">
    <source>
        <dbReference type="PROSITE" id="PS51078"/>
    </source>
</evidence>
<evidence type="ECO:0000313" key="10">
    <source>
        <dbReference type="Proteomes" id="UP001500220"/>
    </source>
</evidence>
<dbReference type="AlphaFoldDB" id="A0A917K011"/>
<evidence type="ECO:0000256" key="3">
    <source>
        <dbReference type="ARBA" id="ARBA00023163"/>
    </source>
</evidence>
<reference evidence="8 9" key="1">
    <citation type="journal article" date="2014" name="Int. J. Syst. Evol. Microbiol.">
        <title>Complete genome sequence of Corynebacterium casei LMG S-19264T (=DSM 44701T), isolated from a smear-ripened cheese.</title>
        <authorList>
            <consortium name="US DOE Joint Genome Institute (JGI-PGF)"/>
            <person name="Walter F."/>
            <person name="Albersmeier A."/>
            <person name="Kalinowski J."/>
            <person name="Ruckert C."/>
        </authorList>
    </citation>
    <scope>NUCLEOTIDE SEQUENCE [LARGE SCALE GENOMIC DNA]</scope>
    <source>
        <strain evidence="8 9">CGMCC 4.7206</strain>
    </source>
</reference>
<evidence type="ECO:0000313" key="9">
    <source>
        <dbReference type="Proteomes" id="UP000597989"/>
    </source>
</evidence>
<dbReference type="Pfam" id="PF09339">
    <property type="entry name" value="HTH_IclR"/>
    <property type="match status" value="1"/>
</dbReference>
<dbReference type="SUPFAM" id="SSF55781">
    <property type="entry name" value="GAF domain-like"/>
    <property type="match status" value="1"/>
</dbReference>
<reference evidence="8" key="3">
    <citation type="submission" date="2020-09" db="EMBL/GenBank/DDBJ databases">
        <authorList>
            <person name="Sun Q."/>
            <person name="Zhou Y."/>
        </authorList>
    </citation>
    <scope>NUCLEOTIDE SEQUENCE</scope>
    <source>
        <strain evidence="8">CGMCC 4.7206</strain>
    </source>
</reference>
<feature type="domain" description="IclR-ED" evidence="6">
    <location>
        <begin position="70"/>
        <end position="259"/>
    </location>
</feature>
<proteinExistence type="predicted"/>
<dbReference type="GO" id="GO:0045892">
    <property type="term" value="P:negative regulation of DNA-templated transcription"/>
    <property type="evidence" value="ECO:0007669"/>
    <property type="project" value="TreeGrafter"/>
</dbReference>
<dbReference type="InterPro" id="IPR036388">
    <property type="entry name" value="WH-like_DNA-bd_sf"/>
</dbReference>
<dbReference type="Proteomes" id="UP001500220">
    <property type="component" value="Unassembled WGS sequence"/>
</dbReference>